<dbReference type="InterPro" id="IPR017850">
    <property type="entry name" value="Alkaline_phosphatase_core_sf"/>
</dbReference>
<sequence length="664" mass="75548">MSNLCRVLCLVFAGGITTLFYISTTENASLSTYSVQKREATDAGTPHNDNSIIYTSHCELPSKDPWDPSIIKFVNSSYKEFCEPIKRIVSSLSDGRIVINDSYTTSDMCQARCVWQKTEWSVKFGRWQSLDKPIKECDIVGVRCNASFFHNPTYEMLHTHIIEKKNEPDYGTHKTTDIIPEAPLEADQPSVYMMVIDSTSSNQLKRELAKTHNYLLSTFKAVEFNYVNKIAYNSRSNSFGLLMGLQAAENGRSIYGPGRKPDDTSCKSKLDDKPFIGFEFRDLGYHTFQGDDWGSGAFQYPNCRGFDKSMAKHNLNAFFQSFSGNQQRTYQFFKDTCHMVRDDMIEYYEQFLNAYKNESQFSIVWESALVHGGINGLFQLDDKYKQLFERNKERFDNAFVVFQGDHGMRFGNVRNTSVGEIEDFNPFLVISVPKKYRNTKAYEHLKSNADKLVSHYDVHATLVQIAKMAKHSNYSLLSTSANQPYRTSLGSSLLSPLPEPRHCGSLGIPFQFCLCKRNFGPPLDPSHDLLVQLSQQAEIDLNSILVNAGVKSSCAYLKVIPSKTVVQQLHLDGVESYNVKVTVEPSGGIFEGYYRVDQKNGLAATLMGNEFYRKNEYGQQAYCIKHESVNHLCYCHGYGGSVFKFWRRLLGWSGFMTFYSSELL</sequence>
<comment type="caution">
    <text evidence="1">The sequence shown here is derived from an EMBL/GenBank/DDBJ whole genome shotgun (WGS) entry which is preliminary data.</text>
</comment>
<dbReference type="AlphaFoldDB" id="A0A4U5MRX8"/>
<reference evidence="1 2" key="1">
    <citation type="journal article" date="2015" name="Genome Biol.">
        <title>Comparative genomics of Steinernema reveals deeply conserved gene regulatory networks.</title>
        <authorList>
            <person name="Dillman A.R."/>
            <person name="Macchietto M."/>
            <person name="Porter C.F."/>
            <person name="Rogers A."/>
            <person name="Williams B."/>
            <person name="Antoshechkin I."/>
            <person name="Lee M.M."/>
            <person name="Goodwin Z."/>
            <person name="Lu X."/>
            <person name="Lewis E.E."/>
            <person name="Goodrich-Blair H."/>
            <person name="Stock S.P."/>
            <person name="Adams B.J."/>
            <person name="Sternberg P.W."/>
            <person name="Mortazavi A."/>
        </authorList>
    </citation>
    <scope>NUCLEOTIDE SEQUENCE [LARGE SCALE GENOMIC DNA]</scope>
    <source>
        <strain evidence="1 2">ALL</strain>
    </source>
</reference>
<dbReference type="Pfam" id="PF02995">
    <property type="entry name" value="DUF229"/>
    <property type="match status" value="1"/>
</dbReference>
<organism evidence="1 2">
    <name type="scientific">Steinernema carpocapsae</name>
    <name type="common">Entomopathogenic nematode</name>
    <dbReference type="NCBI Taxonomy" id="34508"/>
    <lineage>
        <taxon>Eukaryota</taxon>
        <taxon>Metazoa</taxon>
        <taxon>Ecdysozoa</taxon>
        <taxon>Nematoda</taxon>
        <taxon>Chromadorea</taxon>
        <taxon>Rhabditida</taxon>
        <taxon>Tylenchina</taxon>
        <taxon>Panagrolaimomorpha</taxon>
        <taxon>Strongyloidoidea</taxon>
        <taxon>Steinernematidae</taxon>
        <taxon>Steinernema</taxon>
    </lineage>
</organism>
<dbReference type="Gene3D" id="3.40.720.10">
    <property type="entry name" value="Alkaline Phosphatase, subunit A"/>
    <property type="match status" value="1"/>
</dbReference>
<protein>
    <submittedName>
        <fullName evidence="1">Uncharacterized protein</fullName>
    </submittedName>
</protein>
<dbReference type="CDD" id="cd16021">
    <property type="entry name" value="ALP_like"/>
    <property type="match status" value="1"/>
</dbReference>
<evidence type="ECO:0000313" key="2">
    <source>
        <dbReference type="Proteomes" id="UP000298663"/>
    </source>
</evidence>
<reference evidence="1 2" key="2">
    <citation type="journal article" date="2019" name="G3 (Bethesda)">
        <title>Hybrid Assembly of the Genome of the Entomopathogenic Nematode Steinernema carpocapsae Identifies the X-Chromosome.</title>
        <authorList>
            <person name="Serra L."/>
            <person name="Macchietto M."/>
            <person name="Macias-Munoz A."/>
            <person name="McGill C.J."/>
            <person name="Rodriguez I.M."/>
            <person name="Rodriguez B."/>
            <person name="Murad R."/>
            <person name="Mortazavi A."/>
        </authorList>
    </citation>
    <scope>NUCLEOTIDE SEQUENCE [LARGE SCALE GENOMIC DNA]</scope>
    <source>
        <strain evidence="1 2">ALL</strain>
    </source>
</reference>
<keyword evidence="2" id="KW-1185">Reference proteome</keyword>
<gene>
    <name evidence="1" type="ORF">L596_019728</name>
</gene>
<dbReference type="EMBL" id="AZBU02000006">
    <property type="protein sequence ID" value="TKR72252.1"/>
    <property type="molecule type" value="Genomic_DNA"/>
</dbReference>
<evidence type="ECO:0000313" key="1">
    <source>
        <dbReference type="EMBL" id="TKR72252.1"/>
    </source>
</evidence>
<dbReference type="GO" id="GO:0005615">
    <property type="term" value="C:extracellular space"/>
    <property type="evidence" value="ECO:0007669"/>
    <property type="project" value="TreeGrafter"/>
</dbReference>
<dbReference type="STRING" id="34508.A0A4U5MRX8"/>
<dbReference type="PANTHER" id="PTHR10974:SF75">
    <property type="entry name" value="SULFATASE DOMAIN-CONTAINING PROTEIN"/>
    <property type="match status" value="1"/>
</dbReference>
<proteinExistence type="predicted"/>
<accession>A0A4U5MRX8</accession>
<dbReference type="OrthoDB" id="413313at2759"/>
<dbReference type="PANTHER" id="PTHR10974">
    <property type="entry name" value="FI08016P-RELATED"/>
    <property type="match status" value="1"/>
</dbReference>
<dbReference type="Proteomes" id="UP000298663">
    <property type="component" value="Unassembled WGS sequence"/>
</dbReference>
<dbReference type="InterPro" id="IPR004245">
    <property type="entry name" value="DUF229"/>
</dbReference>
<name>A0A4U5MRX8_STECR</name>
<dbReference type="SUPFAM" id="SSF53649">
    <property type="entry name" value="Alkaline phosphatase-like"/>
    <property type="match status" value="1"/>
</dbReference>